<dbReference type="GO" id="GO:0071949">
    <property type="term" value="F:FAD binding"/>
    <property type="evidence" value="ECO:0007669"/>
    <property type="project" value="InterPro"/>
</dbReference>
<dbReference type="JaponicusDB" id="SJAG_02827">
    <property type="gene designation" value="ero11"/>
</dbReference>
<feature type="disulfide bond" description="Redox-active" evidence="17">
    <location>
        <begin position="354"/>
        <end position="357"/>
    </location>
</feature>
<keyword evidence="14" id="KW-0676">Redox-active center</keyword>
<keyword evidence="5" id="KW-0285">Flavoprotein</keyword>
<evidence type="ECO:0000256" key="12">
    <source>
        <dbReference type="ARBA" id="ARBA00023157"/>
    </source>
</evidence>
<comment type="cofactor">
    <cofactor evidence="1 16">
        <name>FAD</name>
        <dbReference type="ChEBI" id="CHEBI:57692"/>
    </cofactor>
</comment>
<dbReference type="PANTHER" id="PTHR12613:SF11">
    <property type="entry name" value="ERO1-LIKE PROTEIN 1"/>
    <property type="match status" value="1"/>
</dbReference>
<dbReference type="STRING" id="402676.B6K1A2"/>
<feature type="binding site" evidence="16">
    <location>
        <position position="145"/>
    </location>
    <ligand>
        <name>FAD</name>
        <dbReference type="ChEBI" id="CHEBI:57692"/>
    </ligand>
</feature>
<evidence type="ECO:0000313" key="19">
    <source>
        <dbReference type="EMBL" id="EEB07723.1"/>
    </source>
</evidence>
<dbReference type="GO" id="GO:0005789">
    <property type="term" value="C:endoplasmic reticulum membrane"/>
    <property type="evidence" value="ECO:0000318"/>
    <property type="project" value="GO_Central"/>
</dbReference>
<proteinExistence type="inferred from homology"/>
<keyword evidence="8 16" id="KW-0274">FAD</keyword>
<evidence type="ECO:0000256" key="13">
    <source>
        <dbReference type="ARBA" id="ARBA00023180"/>
    </source>
</evidence>
<evidence type="ECO:0000256" key="4">
    <source>
        <dbReference type="ARBA" id="ARBA00022448"/>
    </source>
</evidence>
<feature type="active site" evidence="15">
    <location>
        <position position="357"/>
    </location>
</feature>
<evidence type="ECO:0000256" key="5">
    <source>
        <dbReference type="ARBA" id="ARBA00022630"/>
    </source>
</evidence>
<keyword evidence="4" id="KW-0813">Transport</keyword>
<evidence type="ECO:0000256" key="17">
    <source>
        <dbReference type="PIRSR" id="PIRSR017205-3"/>
    </source>
</evidence>
<dbReference type="InterPro" id="IPR037192">
    <property type="entry name" value="ERO1-like_sf"/>
</dbReference>
<dbReference type="GO" id="GO:0034975">
    <property type="term" value="P:protein folding in endoplasmic reticulum"/>
    <property type="evidence" value="ECO:0000318"/>
    <property type="project" value="GO_Central"/>
</dbReference>
<dbReference type="eggNOG" id="KOG2608">
    <property type="taxonomic scope" value="Eukaryota"/>
</dbReference>
<evidence type="ECO:0000256" key="3">
    <source>
        <dbReference type="ARBA" id="ARBA00008277"/>
    </source>
</evidence>
<sequence length="462" mass="52768">MKVSQLFTSLSNAFLLLSAPIADTELNQQQVYQMNTRVRTLIPVLTERSDYFSHYKINLYDEDCPLWDNNNAMCSNRGCAVDTLNETEIPEVWRTLSALAPSSQSNSTACMWKPDSRMDYCYWDDEDDGTNSHCVYVSLVKNPERFTGYAGEHSNLIWKSIYEQNCFPASETKDDAEASTEIGTLDVNSMDPFAVKSVEEAAEMPGACLEKRMFNRLISGFHASISTHVCQEYFNAETQRWESNLDFWMAKVGYFPERVENIFFNYAVLHQALVRLSHLIHESPNNTFLSFCPANAALDENTRLAFDQLTGIVAQDPHVVSFEQLFSDDSSRRVKEEFRNRFRNISRIMNCVGCDKCRLWGKVQTAGYGTALKLLLEPETKLSDLRPAEVVALVNTFGRISRSVDSVFSFTIQKKTNDILAYLDSFLSYLPMPLSSLLHASLPLLRLPIRWTIFFLNLVRTF</sequence>
<evidence type="ECO:0000256" key="18">
    <source>
        <dbReference type="SAM" id="SignalP"/>
    </source>
</evidence>
<evidence type="ECO:0000256" key="16">
    <source>
        <dbReference type="PIRSR" id="PIRSR017205-2"/>
    </source>
</evidence>
<protein>
    <submittedName>
        <fullName evidence="19">ER oxidoreductin Ero1a</fullName>
    </submittedName>
</protein>
<dbReference type="OMA" id="SIYEQNC"/>
<evidence type="ECO:0000313" key="21">
    <source>
        <dbReference type="Proteomes" id="UP000001744"/>
    </source>
</evidence>
<evidence type="ECO:0000256" key="14">
    <source>
        <dbReference type="ARBA" id="ARBA00023284"/>
    </source>
</evidence>
<evidence type="ECO:0000256" key="11">
    <source>
        <dbReference type="ARBA" id="ARBA00023136"/>
    </source>
</evidence>
<dbReference type="Proteomes" id="UP000001744">
    <property type="component" value="Unassembled WGS sequence"/>
</dbReference>
<evidence type="ECO:0000313" key="20">
    <source>
        <dbReference type="JaponicusDB" id="SJAG_02827"/>
    </source>
</evidence>
<dbReference type="GO" id="GO:0016972">
    <property type="term" value="F:thiol oxidase activity"/>
    <property type="evidence" value="ECO:0007669"/>
    <property type="project" value="InterPro"/>
</dbReference>
<feature type="disulfide bond" description="Redox-active" evidence="17">
    <location>
        <begin position="74"/>
        <end position="79"/>
    </location>
</feature>
<dbReference type="RefSeq" id="XP_002174016.1">
    <property type="nucleotide sequence ID" value="XM_002173980.2"/>
</dbReference>
<dbReference type="GO" id="GO:0015035">
    <property type="term" value="F:protein-disulfide reductase activity"/>
    <property type="evidence" value="ECO:0000318"/>
    <property type="project" value="GO_Central"/>
</dbReference>
<evidence type="ECO:0000256" key="2">
    <source>
        <dbReference type="ARBA" id="ARBA00004367"/>
    </source>
</evidence>
<accession>B6K1A2</accession>
<evidence type="ECO:0000256" key="7">
    <source>
        <dbReference type="ARBA" id="ARBA00022824"/>
    </source>
</evidence>
<keyword evidence="9" id="KW-0249">Electron transport</keyword>
<feature type="binding site" evidence="16">
    <location>
        <position position="147"/>
    </location>
    <ligand>
        <name>FAD</name>
        <dbReference type="ChEBI" id="CHEBI:57692"/>
    </ligand>
</feature>
<dbReference type="PIRSF" id="PIRSF017205">
    <property type="entry name" value="ERO1"/>
    <property type="match status" value="1"/>
</dbReference>
<organism evidence="19 21">
    <name type="scientific">Schizosaccharomyces japonicus (strain yFS275 / FY16936)</name>
    <name type="common">Fission yeast</name>
    <dbReference type="NCBI Taxonomy" id="402676"/>
    <lineage>
        <taxon>Eukaryota</taxon>
        <taxon>Fungi</taxon>
        <taxon>Dikarya</taxon>
        <taxon>Ascomycota</taxon>
        <taxon>Taphrinomycotina</taxon>
        <taxon>Schizosaccharomycetes</taxon>
        <taxon>Schizosaccharomycetales</taxon>
        <taxon>Schizosaccharomycetaceae</taxon>
        <taxon>Schizosaccharomyces</taxon>
    </lineage>
</organism>
<name>B6K1A2_SCHJY</name>
<dbReference type="GeneID" id="7049488"/>
<feature type="active site" description="Nucleophile" evidence="15">
    <location>
        <position position="354"/>
    </location>
</feature>
<reference evidence="19 21" key="1">
    <citation type="journal article" date="2011" name="Science">
        <title>Comparative functional genomics of the fission yeasts.</title>
        <authorList>
            <person name="Rhind N."/>
            <person name="Chen Z."/>
            <person name="Yassour M."/>
            <person name="Thompson D.A."/>
            <person name="Haas B.J."/>
            <person name="Habib N."/>
            <person name="Wapinski I."/>
            <person name="Roy S."/>
            <person name="Lin M.F."/>
            <person name="Heiman D.I."/>
            <person name="Young S.K."/>
            <person name="Furuya K."/>
            <person name="Guo Y."/>
            <person name="Pidoux A."/>
            <person name="Chen H.M."/>
            <person name="Robbertse B."/>
            <person name="Goldberg J.M."/>
            <person name="Aoki K."/>
            <person name="Bayne E.H."/>
            <person name="Berlin A.M."/>
            <person name="Desjardins C.A."/>
            <person name="Dobbs E."/>
            <person name="Dukaj L."/>
            <person name="Fan L."/>
            <person name="FitzGerald M.G."/>
            <person name="French C."/>
            <person name="Gujja S."/>
            <person name="Hansen K."/>
            <person name="Keifenheim D."/>
            <person name="Levin J.Z."/>
            <person name="Mosher R.A."/>
            <person name="Mueller C.A."/>
            <person name="Pfiffner J."/>
            <person name="Priest M."/>
            <person name="Russ C."/>
            <person name="Smialowska A."/>
            <person name="Swoboda P."/>
            <person name="Sykes S.M."/>
            <person name="Vaughn M."/>
            <person name="Vengrova S."/>
            <person name="Yoder R."/>
            <person name="Zeng Q."/>
            <person name="Allshire R."/>
            <person name="Baulcombe D."/>
            <person name="Birren B.W."/>
            <person name="Brown W."/>
            <person name="Ekwall K."/>
            <person name="Kellis M."/>
            <person name="Leatherwood J."/>
            <person name="Levin H."/>
            <person name="Margalit H."/>
            <person name="Martienssen R."/>
            <person name="Nieduszynski C.A."/>
            <person name="Spatafora J.W."/>
            <person name="Friedman N."/>
            <person name="Dalgaard J.Z."/>
            <person name="Baumann P."/>
            <person name="Niki H."/>
            <person name="Regev A."/>
            <person name="Nusbaum C."/>
        </authorList>
    </citation>
    <scope>NUCLEOTIDE SEQUENCE [LARGE SCALE GENOMIC DNA]</scope>
    <source>
        <strain evidence="21">yFS275 / FY16936</strain>
    </source>
</reference>
<feature type="binding site" evidence="16">
    <location>
        <position position="219"/>
    </location>
    <ligand>
        <name>FAD</name>
        <dbReference type="ChEBI" id="CHEBI:57692"/>
    </ligand>
</feature>
<dbReference type="PANTHER" id="PTHR12613">
    <property type="entry name" value="ERO1-RELATED"/>
    <property type="match status" value="1"/>
</dbReference>
<dbReference type="Pfam" id="PF04137">
    <property type="entry name" value="ERO1"/>
    <property type="match status" value="1"/>
</dbReference>
<dbReference type="EMBL" id="KE651166">
    <property type="protein sequence ID" value="EEB07723.1"/>
    <property type="molecule type" value="Genomic_DNA"/>
</dbReference>
<keyword evidence="12 17" id="KW-1015">Disulfide bond</keyword>
<feature type="binding site" evidence="16">
    <location>
        <position position="158"/>
    </location>
    <ligand>
        <name>FAD</name>
        <dbReference type="ChEBI" id="CHEBI:57692"/>
    </ligand>
</feature>
<dbReference type="SUPFAM" id="SSF110019">
    <property type="entry name" value="ERO1-like"/>
    <property type="match status" value="1"/>
</dbReference>
<evidence type="ECO:0000256" key="15">
    <source>
        <dbReference type="PIRSR" id="PIRSR017205-1"/>
    </source>
</evidence>
<dbReference type="AlphaFoldDB" id="B6K1A2"/>
<dbReference type="OrthoDB" id="269384at2759"/>
<keyword evidence="7" id="KW-0256">Endoplasmic reticulum</keyword>
<evidence type="ECO:0000256" key="9">
    <source>
        <dbReference type="ARBA" id="ARBA00022982"/>
    </source>
</evidence>
<evidence type="ECO:0000256" key="6">
    <source>
        <dbReference type="ARBA" id="ARBA00022729"/>
    </source>
</evidence>
<keyword evidence="21" id="KW-1185">Reference proteome</keyword>
<dbReference type="InterPro" id="IPR007266">
    <property type="entry name" value="Ero1"/>
</dbReference>
<feature type="binding site" evidence="16">
    <location>
        <position position="251"/>
    </location>
    <ligand>
        <name>FAD</name>
        <dbReference type="ChEBI" id="CHEBI:57692"/>
    </ligand>
</feature>
<comment type="similarity">
    <text evidence="3">Belongs to the EROs family.</text>
</comment>
<keyword evidence="11" id="KW-0472">Membrane</keyword>
<gene>
    <name evidence="20" type="primary">ero11</name>
    <name evidence="19" type="ORF">SJAG_02827</name>
</gene>
<evidence type="ECO:0000256" key="10">
    <source>
        <dbReference type="ARBA" id="ARBA00023002"/>
    </source>
</evidence>
<feature type="signal peptide" evidence="18">
    <location>
        <begin position="1"/>
        <end position="24"/>
    </location>
</feature>
<dbReference type="HOGENOM" id="CLU_023061_1_1_1"/>
<keyword evidence="13" id="KW-0325">Glycoprotein</keyword>
<comment type="subcellular location">
    <subcellularLocation>
        <location evidence="2">Endoplasmic reticulum membrane</location>
        <topology evidence="2">Peripheral membrane protein</topology>
        <orientation evidence="2">Lumenal side</orientation>
    </subcellularLocation>
</comment>
<evidence type="ECO:0000256" key="1">
    <source>
        <dbReference type="ARBA" id="ARBA00001974"/>
    </source>
</evidence>
<feature type="disulfide bond" evidence="17">
    <location>
        <begin position="110"/>
        <end position="121"/>
    </location>
</feature>
<feature type="binding site" evidence="16">
    <location>
        <position position="222"/>
    </location>
    <ligand>
        <name>FAD</name>
        <dbReference type="ChEBI" id="CHEBI:57692"/>
    </ligand>
</feature>
<feature type="chain" id="PRO_5002847204" evidence="18">
    <location>
        <begin position="25"/>
        <end position="462"/>
    </location>
</feature>
<dbReference type="VEuPathDB" id="FungiDB:SJAG_02827"/>
<keyword evidence="10" id="KW-0560">Oxidoreductase</keyword>
<keyword evidence="6 18" id="KW-0732">Signal</keyword>
<evidence type="ECO:0000256" key="8">
    <source>
        <dbReference type="ARBA" id="ARBA00022827"/>
    </source>
</evidence>